<dbReference type="Pfam" id="PF02465">
    <property type="entry name" value="FliD_N"/>
    <property type="match status" value="1"/>
</dbReference>
<keyword evidence="9" id="KW-1185">Reference proteome</keyword>
<comment type="similarity">
    <text evidence="1 5">Belongs to the FliD family.</text>
</comment>
<keyword evidence="3" id="KW-0175">Coiled coil</keyword>
<evidence type="ECO:0000313" key="9">
    <source>
        <dbReference type="Proteomes" id="UP000482487"/>
    </source>
</evidence>
<comment type="subunit">
    <text evidence="2 5">Homopentamer.</text>
</comment>
<keyword evidence="5" id="KW-0964">Secreted</keyword>
<keyword evidence="8" id="KW-0966">Cell projection</keyword>
<evidence type="ECO:0000259" key="7">
    <source>
        <dbReference type="Pfam" id="PF07195"/>
    </source>
</evidence>
<feature type="domain" description="Flagellar hook-associated protein 2 C-terminal" evidence="7">
    <location>
        <begin position="229"/>
        <end position="548"/>
    </location>
</feature>
<dbReference type="EMBL" id="WVUD01000031">
    <property type="protein sequence ID" value="MYL84411.1"/>
    <property type="molecule type" value="Genomic_DNA"/>
</dbReference>
<keyword evidence="4 5" id="KW-0975">Bacterial flagellum</keyword>
<dbReference type="GO" id="GO:0009424">
    <property type="term" value="C:bacterial-type flagellum hook"/>
    <property type="evidence" value="ECO:0007669"/>
    <property type="project" value="UniProtKB-UniRule"/>
</dbReference>
<organism evidence="8 9">
    <name type="scientific">Solidesulfovibrio aerotolerans</name>
    <dbReference type="NCBI Taxonomy" id="295255"/>
    <lineage>
        <taxon>Bacteria</taxon>
        <taxon>Pseudomonadati</taxon>
        <taxon>Thermodesulfobacteriota</taxon>
        <taxon>Desulfovibrionia</taxon>
        <taxon>Desulfovibrionales</taxon>
        <taxon>Desulfovibrionaceae</taxon>
        <taxon>Solidesulfovibrio</taxon>
    </lineage>
</organism>
<reference evidence="8 9" key="1">
    <citation type="submission" date="2020-01" db="EMBL/GenBank/DDBJ databases">
        <title>Genome sequence of Desulfovibrio aerotolerans DSM 16695(T).</title>
        <authorList>
            <person name="Karnachuk O."/>
            <person name="Avakyan M."/>
            <person name="Mardanov A."/>
            <person name="Kadnikov V."/>
            <person name="Ravin N."/>
        </authorList>
    </citation>
    <scope>NUCLEOTIDE SEQUENCE [LARGE SCALE GENOMIC DNA]</scope>
    <source>
        <strain evidence="8 9">DSM 16695</strain>
    </source>
</reference>
<evidence type="ECO:0000256" key="1">
    <source>
        <dbReference type="ARBA" id="ARBA00009764"/>
    </source>
</evidence>
<dbReference type="InterPro" id="IPR010810">
    <property type="entry name" value="Flagellin_hook_IN_motif"/>
</dbReference>
<dbReference type="AlphaFoldDB" id="A0A7C9N3B8"/>
<dbReference type="GO" id="GO:0009421">
    <property type="term" value="C:bacterial-type flagellum filament cap"/>
    <property type="evidence" value="ECO:0007669"/>
    <property type="project" value="InterPro"/>
</dbReference>
<evidence type="ECO:0000256" key="3">
    <source>
        <dbReference type="ARBA" id="ARBA00023054"/>
    </source>
</evidence>
<dbReference type="OrthoDB" id="5484186at2"/>
<keyword evidence="8" id="KW-0282">Flagellum</keyword>
<evidence type="ECO:0000313" key="8">
    <source>
        <dbReference type="EMBL" id="MYL84411.1"/>
    </source>
</evidence>
<accession>A0A7C9N3B8</accession>
<dbReference type="PANTHER" id="PTHR30288">
    <property type="entry name" value="FLAGELLAR CAP/ASSEMBLY PROTEIN FLID"/>
    <property type="match status" value="1"/>
</dbReference>
<comment type="function">
    <text evidence="5">Required for morphogenesis and for the elongation of the flagellar filament by facilitating polymerization of the flagellin monomers at the tip of growing filament. Forms a capping structure, which prevents flagellin subunits (transported through the central channel of the flagellum) from leaking out without polymerization at the distal end.</text>
</comment>
<dbReference type="Pfam" id="PF07196">
    <property type="entry name" value="Flagellin_IN"/>
    <property type="match status" value="1"/>
</dbReference>
<protein>
    <recommendedName>
        <fullName evidence="5">Flagellar hook-associated protein 2</fullName>
        <shortName evidence="5">HAP2</shortName>
    </recommendedName>
    <alternativeName>
        <fullName evidence="5">Flagellar cap protein</fullName>
    </alternativeName>
</protein>
<comment type="subcellular location">
    <subcellularLocation>
        <location evidence="5">Secreted</location>
    </subcellularLocation>
    <subcellularLocation>
        <location evidence="5">Bacterial flagellum</location>
    </subcellularLocation>
</comment>
<evidence type="ECO:0000256" key="4">
    <source>
        <dbReference type="ARBA" id="ARBA00023143"/>
    </source>
</evidence>
<evidence type="ECO:0000256" key="5">
    <source>
        <dbReference type="RuleBase" id="RU362066"/>
    </source>
</evidence>
<dbReference type="RefSeq" id="WP_160962416.1">
    <property type="nucleotide sequence ID" value="NZ_WVUD01000031.1"/>
</dbReference>
<dbReference type="Pfam" id="PF07195">
    <property type="entry name" value="FliD_C"/>
    <property type="match status" value="1"/>
</dbReference>
<dbReference type="GO" id="GO:0005576">
    <property type="term" value="C:extracellular region"/>
    <property type="evidence" value="ECO:0007669"/>
    <property type="project" value="UniProtKB-SubCell"/>
</dbReference>
<dbReference type="PANTHER" id="PTHR30288:SF0">
    <property type="entry name" value="FLAGELLAR HOOK-ASSOCIATED PROTEIN 2"/>
    <property type="match status" value="1"/>
</dbReference>
<sequence length="564" mass="59678">MTSTISSYTPASTSGQITYTGLGNGTDFDSLITKLVQVEQSRITSLQTWKKSWTTKQTAFQTLNTQMLSLKTTLSGMDTMDEFMAKTTDTTDSSVLTATATAGAENGSHVIEVNRLATSKAMVTTTGYASATTAINSSGSSQTFAYTYKGTTYSNSIGANGTLTDLASLINNDANNPGVKASVTSDGTNYYLQLRGLDTGDSASLVIDDTATTLSGFSAANFSTISTNQSAQLKLDGWPTASNAYITRETNSITDLLAGITLNLKSAGTVTTTTATDTETIKEHISTFVEQMNAVRTTIKEITNVDSSTKQASILTGNYGIQLIGSNLKSAVAEIGLGFDYDADKYATLSQIGILTDAEEGSETQGLLVIDDTILDARLTSNADAVGQLFAARYTGRTSSSDFSIGSYISGTTGFGTYELSYTTDASGKITAATINGNPTAFNSNSNTITGKYGYPEAGLVIRAIDTSAGVHTGQVSLKQGKAGQLNDLLGELTDETDGPLHILDNNYDDITAMIDKKIAFEERRINNYASSLRKRFAKTDALLGTYNNMQTQLTSAIAKLNDD</sequence>
<dbReference type="InterPro" id="IPR003481">
    <property type="entry name" value="FliD_N"/>
</dbReference>
<evidence type="ECO:0000256" key="2">
    <source>
        <dbReference type="ARBA" id="ARBA00011255"/>
    </source>
</evidence>
<dbReference type="Proteomes" id="UP000482487">
    <property type="component" value="Unassembled WGS sequence"/>
</dbReference>
<feature type="domain" description="Flagellar hook-associated protein 2 N-terminal" evidence="6">
    <location>
        <begin position="25"/>
        <end position="119"/>
    </location>
</feature>
<evidence type="ECO:0000259" key="6">
    <source>
        <dbReference type="Pfam" id="PF02465"/>
    </source>
</evidence>
<proteinExistence type="inferred from homology"/>
<keyword evidence="8" id="KW-0969">Cilium</keyword>
<dbReference type="GO" id="GO:0007155">
    <property type="term" value="P:cell adhesion"/>
    <property type="evidence" value="ECO:0007669"/>
    <property type="project" value="InterPro"/>
</dbReference>
<dbReference type="InterPro" id="IPR040026">
    <property type="entry name" value="FliD"/>
</dbReference>
<dbReference type="InterPro" id="IPR010809">
    <property type="entry name" value="FliD_C"/>
</dbReference>
<comment type="caution">
    <text evidence="8">The sequence shown here is derived from an EMBL/GenBank/DDBJ whole genome shotgun (WGS) entry which is preliminary data.</text>
</comment>
<name>A0A7C9N3B8_9BACT</name>
<dbReference type="GO" id="GO:0071973">
    <property type="term" value="P:bacterial-type flagellum-dependent cell motility"/>
    <property type="evidence" value="ECO:0007669"/>
    <property type="project" value="TreeGrafter"/>
</dbReference>
<gene>
    <name evidence="8" type="primary">fliD</name>
    <name evidence="8" type="ORF">GTA51_14880</name>
</gene>